<evidence type="ECO:0000313" key="1">
    <source>
        <dbReference type="EMBL" id="BBK23888.1"/>
    </source>
</evidence>
<evidence type="ECO:0000313" key="2">
    <source>
        <dbReference type="Proteomes" id="UP000464754"/>
    </source>
</evidence>
<accession>A0A6N4TM46</accession>
<keyword evidence="2" id="KW-1185">Reference proteome</keyword>
<reference evidence="2" key="1">
    <citation type="submission" date="2019-05" db="EMBL/GenBank/DDBJ databases">
        <title>Complete genome sequencing of Absiella argi strain JCM 30884.</title>
        <authorList>
            <person name="Sakamoto M."/>
            <person name="Murakami T."/>
            <person name="Mori H."/>
        </authorList>
    </citation>
    <scope>NUCLEOTIDE SEQUENCE [LARGE SCALE GENOMIC DNA]</scope>
    <source>
        <strain evidence="2">JCM 30884</strain>
    </source>
</reference>
<dbReference type="Proteomes" id="UP000464754">
    <property type="component" value="Chromosome"/>
</dbReference>
<sequence length="91" mass="10225">MAEVNLLEKVKNWMGFSGNNYQDERLKSYIDEIKQYLLDGGASQEIVDAPTSAGVIARGVSDLYYEGALSPYFKERATQICLKKVNKDVQT</sequence>
<dbReference type="AlphaFoldDB" id="A0A6N4TM46"/>
<name>A0A6N4TM46_9FIRM</name>
<dbReference type="KEGG" id="aarg:Aargi30884_27910"/>
<organism evidence="1 2">
    <name type="scientific">Amedibacterium intestinale</name>
    <dbReference type="NCBI Taxonomy" id="2583452"/>
    <lineage>
        <taxon>Bacteria</taxon>
        <taxon>Bacillati</taxon>
        <taxon>Bacillota</taxon>
        <taxon>Erysipelotrichia</taxon>
        <taxon>Erysipelotrichales</taxon>
        <taxon>Erysipelotrichaceae</taxon>
        <taxon>Amedibacterium</taxon>
    </lineage>
</organism>
<dbReference type="RefSeq" id="WP_163052567.1">
    <property type="nucleotide sequence ID" value="NZ_AP019695.1"/>
</dbReference>
<gene>
    <name evidence="1" type="ORF">Aargi30884_27910</name>
</gene>
<proteinExistence type="predicted"/>
<protein>
    <submittedName>
        <fullName evidence="1">Uncharacterized protein</fullName>
    </submittedName>
</protein>
<dbReference type="EMBL" id="AP019695">
    <property type="protein sequence ID" value="BBK23888.1"/>
    <property type="molecule type" value="Genomic_DNA"/>
</dbReference>